<feature type="transmembrane region" description="Helical" evidence="1">
    <location>
        <begin position="116"/>
        <end position="137"/>
    </location>
</feature>
<proteinExistence type="predicted"/>
<keyword evidence="3" id="KW-1185">Reference proteome</keyword>
<reference evidence="2 3" key="1">
    <citation type="journal article" date="2023" name="Plants (Basel)">
        <title>Bridging the Gap: Combining Genomics and Transcriptomics Approaches to Understand Stylosanthes scabra, an Orphan Legume from the Brazilian Caatinga.</title>
        <authorList>
            <person name="Ferreira-Neto J.R.C."/>
            <person name="da Silva M.D."/>
            <person name="Binneck E."/>
            <person name="de Melo N.F."/>
            <person name="da Silva R.H."/>
            <person name="de Melo A.L.T.M."/>
            <person name="Pandolfi V."/>
            <person name="Bustamante F.O."/>
            <person name="Brasileiro-Vidal A.C."/>
            <person name="Benko-Iseppon A.M."/>
        </authorList>
    </citation>
    <scope>NUCLEOTIDE SEQUENCE [LARGE SCALE GENOMIC DNA]</scope>
    <source>
        <tissue evidence="2">Leaves</tissue>
    </source>
</reference>
<dbReference type="Proteomes" id="UP001341840">
    <property type="component" value="Unassembled WGS sequence"/>
</dbReference>
<keyword evidence="1" id="KW-0812">Transmembrane</keyword>
<comment type="caution">
    <text evidence="2">The sequence shown here is derived from an EMBL/GenBank/DDBJ whole genome shotgun (WGS) entry which is preliminary data.</text>
</comment>
<evidence type="ECO:0000256" key="1">
    <source>
        <dbReference type="SAM" id="Phobius"/>
    </source>
</evidence>
<accession>A0ABU6X5D2</accession>
<dbReference type="EMBL" id="JASCZI010211471">
    <property type="protein sequence ID" value="MED6192400.1"/>
    <property type="molecule type" value="Genomic_DNA"/>
</dbReference>
<name>A0ABU6X5D2_9FABA</name>
<sequence>MDPKLRGAFLFGAAMFQVHQLAIMTSSPPLDSQSGKFSDTDLNFVKAFLTFFPEMVHITAFIWCFFLEVILLWRVHPAAQCALTLLVVYPPLCYFADLARKASGVGLKCKTFKMSAVWFATVGGLSISLVVGHWITVNRGAPEMLPMVYAWMCPLQDFFSSWTLCGAP</sequence>
<keyword evidence="1" id="KW-0472">Membrane</keyword>
<protein>
    <submittedName>
        <fullName evidence="2">Uncharacterized protein</fullName>
    </submittedName>
</protein>
<evidence type="ECO:0000313" key="2">
    <source>
        <dbReference type="EMBL" id="MED6192400.1"/>
    </source>
</evidence>
<evidence type="ECO:0000313" key="3">
    <source>
        <dbReference type="Proteomes" id="UP001341840"/>
    </source>
</evidence>
<feature type="transmembrane region" description="Helical" evidence="1">
    <location>
        <begin position="56"/>
        <end position="75"/>
    </location>
</feature>
<keyword evidence="1" id="KW-1133">Transmembrane helix</keyword>
<gene>
    <name evidence="2" type="ORF">PIB30_009763</name>
</gene>
<organism evidence="2 3">
    <name type="scientific">Stylosanthes scabra</name>
    <dbReference type="NCBI Taxonomy" id="79078"/>
    <lineage>
        <taxon>Eukaryota</taxon>
        <taxon>Viridiplantae</taxon>
        <taxon>Streptophyta</taxon>
        <taxon>Embryophyta</taxon>
        <taxon>Tracheophyta</taxon>
        <taxon>Spermatophyta</taxon>
        <taxon>Magnoliopsida</taxon>
        <taxon>eudicotyledons</taxon>
        <taxon>Gunneridae</taxon>
        <taxon>Pentapetalae</taxon>
        <taxon>rosids</taxon>
        <taxon>fabids</taxon>
        <taxon>Fabales</taxon>
        <taxon>Fabaceae</taxon>
        <taxon>Papilionoideae</taxon>
        <taxon>50 kb inversion clade</taxon>
        <taxon>dalbergioids sensu lato</taxon>
        <taxon>Dalbergieae</taxon>
        <taxon>Pterocarpus clade</taxon>
        <taxon>Stylosanthes</taxon>
    </lineage>
</organism>